<dbReference type="AlphaFoldDB" id="I3UAC2"/>
<name>I3UAC2_ADVKW</name>
<dbReference type="KEGG" id="aka:TKWG_07715"/>
<keyword evidence="2" id="KW-1185">Reference proteome</keyword>
<proteinExistence type="predicted"/>
<dbReference type="STRING" id="1036672.TKWG_07715"/>
<organism evidence="1 2">
    <name type="scientific">Advenella kashmirensis (strain DSM 17095 / LMG 22695 / WT001)</name>
    <name type="common">Tetrathiobacter kashmirensis</name>
    <dbReference type="NCBI Taxonomy" id="1036672"/>
    <lineage>
        <taxon>Bacteria</taxon>
        <taxon>Pseudomonadati</taxon>
        <taxon>Pseudomonadota</taxon>
        <taxon>Betaproteobacteria</taxon>
        <taxon>Burkholderiales</taxon>
        <taxon>Alcaligenaceae</taxon>
    </lineage>
</organism>
<accession>I3UAC2</accession>
<dbReference type="EMBL" id="CP003555">
    <property type="protein sequence ID" value="AFK61960.1"/>
    <property type="molecule type" value="Genomic_DNA"/>
</dbReference>
<protein>
    <submittedName>
        <fullName evidence="1">Uncharacterized protein</fullName>
    </submittedName>
</protein>
<evidence type="ECO:0000313" key="1">
    <source>
        <dbReference type="EMBL" id="AFK61960.1"/>
    </source>
</evidence>
<sequence>MFATGLLLRGKKKFAIVLPQSGGWAEERIPPLAVGPAVICAAVAVIGNLAVIVAGVACAYEPSGASSQDSSIADPVSDE</sequence>
<gene>
    <name evidence="1" type="ordered locus">TKWG_07715</name>
</gene>
<reference evidence="1 2" key="1">
    <citation type="journal article" date="2011" name="J. Bacteriol.">
        <title>Whole-genome shotgun sequencing of the sulfur-oxidizing chemoautotroph Tetrathiobacter kashmirensis.</title>
        <authorList>
            <person name="Ghosh W."/>
            <person name="George A."/>
            <person name="Agarwal A."/>
            <person name="Raj P."/>
            <person name="Alam M."/>
            <person name="Pyne P."/>
            <person name="Das Gupta S.K."/>
        </authorList>
    </citation>
    <scope>NUCLEOTIDE SEQUENCE [LARGE SCALE GENOMIC DNA]</scope>
    <source>
        <strain evidence="1 2">WT001</strain>
    </source>
</reference>
<dbReference type="Proteomes" id="UP000005267">
    <property type="component" value="Chromosome"/>
</dbReference>
<dbReference type="HOGENOM" id="CLU_2598193_0_0_4"/>
<reference evidence="2" key="2">
    <citation type="journal article" date="2013" name="PLoS ONE">
        <title>Genome implosion elicits host-confinement in Alcaligenaceae: evidence from the comparative genomics of Tetrathiobacter kashmirensis, a pathogen in the making.</title>
        <authorList>
            <person name="Ghosh W."/>
            <person name="Alam M."/>
            <person name="Roy C."/>
            <person name="Pyne P."/>
            <person name="George A."/>
            <person name="Chakraborty R."/>
            <person name="Majumder S."/>
            <person name="Agarwal A."/>
            <person name="Chakraborty S."/>
            <person name="Majumdar S."/>
            <person name="Gupta S.K."/>
        </authorList>
    </citation>
    <scope>NUCLEOTIDE SEQUENCE [LARGE SCALE GENOMIC DNA]</scope>
    <source>
        <strain evidence="2">WT001</strain>
    </source>
</reference>
<evidence type="ECO:0000313" key="2">
    <source>
        <dbReference type="Proteomes" id="UP000005267"/>
    </source>
</evidence>
<dbReference type="RefSeq" id="WP_014750051.1">
    <property type="nucleotide sequence ID" value="NC_017964.1"/>
</dbReference>